<protein>
    <recommendedName>
        <fullName evidence="4">Lipoprotein</fullName>
    </recommendedName>
</protein>
<organism evidence="2 3">
    <name type="scientific">Thiohalorhabdus methylotrophus</name>
    <dbReference type="NCBI Taxonomy" id="3242694"/>
    <lineage>
        <taxon>Bacteria</taxon>
        <taxon>Pseudomonadati</taxon>
        <taxon>Pseudomonadota</taxon>
        <taxon>Gammaproteobacteria</taxon>
        <taxon>Thiohalorhabdales</taxon>
        <taxon>Thiohalorhabdaceae</taxon>
        <taxon>Thiohalorhabdus</taxon>
    </lineage>
</organism>
<sequence>MSGLRPAGTVLVLILLAGCGTLNRSGPTGGADDLASYYRYAAALDKATLTGEYRNFRNWVTGSRCTPDRLRLAILTLVAESGPASKADPSVVLGPCLGGSERPPPRLRNMAFLLEDQIRKRRDLAKHAHELRSRVNHLEGSLSEQRKARQELTEKKGELEKRLKTLQEQLEALKDIERSIQQRD</sequence>
<evidence type="ECO:0000313" key="3">
    <source>
        <dbReference type="Proteomes" id="UP001575181"/>
    </source>
</evidence>
<keyword evidence="1" id="KW-0175">Coiled coil</keyword>
<dbReference type="RefSeq" id="WP_373656815.1">
    <property type="nucleotide sequence ID" value="NZ_JBGUAW010000010.1"/>
</dbReference>
<evidence type="ECO:0000313" key="2">
    <source>
        <dbReference type="EMBL" id="MFA9462027.1"/>
    </source>
</evidence>
<reference evidence="2 3" key="1">
    <citation type="submission" date="2024-08" db="EMBL/GenBank/DDBJ databases">
        <title>Whole-genome sequencing of halo(alkali)philic microorganisms from hypersaline lakes.</title>
        <authorList>
            <person name="Sorokin D.Y."/>
            <person name="Merkel A.Y."/>
            <person name="Messina E."/>
            <person name="Yakimov M."/>
        </authorList>
    </citation>
    <scope>NUCLEOTIDE SEQUENCE [LARGE SCALE GENOMIC DNA]</scope>
    <source>
        <strain evidence="2 3">Cl-TMA</strain>
    </source>
</reference>
<name>A0ABV4TXI1_9GAMM</name>
<feature type="coiled-coil region" evidence="1">
    <location>
        <begin position="135"/>
        <end position="183"/>
    </location>
</feature>
<evidence type="ECO:0008006" key="4">
    <source>
        <dbReference type="Google" id="ProtNLM"/>
    </source>
</evidence>
<gene>
    <name evidence="2" type="ORF">ACERLL_14475</name>
</gene>
<dbReference type="Gene3D" id="1.20.5.340">
    <property type="match status" value="1"/>
</dbReference>
<accession>A0ABV4TXI1</accession>
<dbReference type="EMBL" id="JBGUAW010000010">
    <property type="protein sequence ID" value="MFA9462027.1"/>
    <property type="molecule type" value="Genomic_DNA"/>
</dbReference>
<keyword evidence="3" id="KW-1185">Reference proteome</keyword>
<dbReference type="Proteomes" id="UP001575181">
    <property type="component" value="Unassembled WGS sequence"/>
</dbReference>
<comment type="caution">
    <text evidence="2">The sequence shown here is derived from an EMBL/GenBank/DDBJ whole genome shotgun (WGS) entry which is preliminary data.</text>
</comment>
<proteinExistence type="predicted"/>
<dbReference type="SUPFAM" id="SSF90257">
    <property type="entry name" value="Myosin rod fragments"/>
    <property type="match status" value="1"/>
</dbReference>
<dbReference type="PROSITE" id="PS51257">
    <property type="entry name" value="PROKAR_LIPOPROTEIN"/>
    <property type="match status" value="1"/>
</dbReference>
<evidence type="ECO:0000256" key="1">
    <source>
        <dbReference type="SAM" id="Coils"/>
    </source>
</evidence>